<protein>
    <submittedName>
        <fullName evidence="1">Uncharacterized protein</fullName>
    </submittedName>
</protein>
<name>A0A6C0AF34_9ZZZZ</name>
<dbReference type="EMBL" id="MN740596">
    <property type="protein sequence ID" value="QHS78322.1"/>
    <property type="molecule type" value="Genomic_DNA"/>
</dbReference>
<proteinExistence type="predicted"/>
<evidence type="ECO:0000313" key="1">
    <source>
        <dbReference type="EMBL" id="QHS78322.1"/>
    </source>
</evidence>
<sequence length="320" mass="35888">MKEVEYYSVDNIIWQGIRKIEKNKYIIVGTSQKDGILNIGPIRYDSSKSKIINFPNASSTSVYGPQYIKDEFIQLVGSYKIDNIDAVFGFIYTGSLCDINESKYYNTVVTGGKFTYVHSVYNFLAVGNYDGPSSENDKLGPINAFIYNIKDKSFEKVEYPNSVSNTVYGIWYNGNGKYTLIGGYSNDKKDISDVYKHEKCKKPIGNGYIVDYDIKNKSFSNWTSISYDNNSITHFEGISGNRKTPNSYQLAANTLNKDGELIGYWLTVKRSKNGKFKTLKWIKIKYPDSDGLTSSNSVAGNVVVGTVIGDKVGYQAVINV</sequence>
<dbReference type="AlphaFoldDB" id="A0A6C0AF34"/>
<reference evidence="1" key="1">
    <citation type="journal article" date="2020" name="Nature">
        <title>Giant virus diversity and host interactions through global metagenomics.</title>
        <authorList>
            <person name="Schulz F."/>
            <person name="Roux S."/>
            <person name="Paez-Espino D."/>
            <person name="Jungbluth S."/>
            <person name="Walsh D.A."/>
            <person name="Denef V.J."/>
            <person name="McMahon K.D."/>
            <person name="Konstantinidis K.T."/>
            <person name="Eloe-Fadrosh E.A."/>
            <person name="Kyrpides N.C."/>
            <person name="Woyke T."/>
        </authorList>
    </citation>
    <scope>NUCLEOTIDE SEQUENCE</scope>
    <source>
        <strain evidence="1">GVMAG-S-1021933-23</strain>
    </source>
</reference>
<organism evidence="1">
    <name type="scientific">viral metagenome</name>
    <dbReference type="NCBI Taxonomy" id="1070528"/>
    <lineage>
        <taxon>unclassified sequences</taxon>
        <taxon>metagenomes</taxon>
        <taxon>organismal metagenomes</taxon>
    </lineage>
</organism>
<accession>A0A6C0AF34</accession>